<dbReference type="Pfam" id="PF00664">
    <property type="entry name" value="ABC_membrane"/>
    <property type="match status" value="1"/>
</dbReference>
<dbReference type="PROSITE" id="PS00211">
    <property type="entry name" value="ABC_TRANSPORTER_1"/>
    <property type="match status" value="1"/>
</dbReference>
<dbReference type="Gene3D" id="3.90.70.10">
    <property type="entry name" value="Cysteine proteinases"/>
    <property type="match status" value="1"/>
</dbReference>
<evidence type="ECO:0000256" key="1">
    <source>
        <dbReference type="ARBA" id="ARBA00004651"/>
    </source>
</evidence>
<dbReference type="GO" id="GO:0015421">
    <property type="term" value="F:ABC-type oligopeptide transporter activity"/>
    <property type="evidence" value="ECO:0007669"/>
    <property type="project" value="TreeGrafter"/>
</dbReference>
<protein>
    <submittedName>
        <fullName evidence="8">Peptidase domain-containing ABC transporter</fullName>
    </submittedName>
</protein>
<keyword evidence="5" id="KW-0067">ATP-binding</keyword>
<dbReference type="SUPFAM" id="SSF52540">
    <property type="entry name" value="P-loop containing nucleoside triphosphate hydrolases"/>
    <property type="match status" value="1"/>
</dbReference>
<comment type="caution">
    <text evidence="8">The sequence shown here is derived from an EMBL/GenBank/DDBJ whole genome shotgun (WGS) entry which is preliminary data.</text>
</comment>
<dbReference type="SUPFAM" id="SSF90123">
    <property type="entry name" value="ABC transporter transmembrane region"/>
    <property type="match status" value="1"/>
</dbReference>
<dbReference type="InterPro" id="IPR039421">
    <property type="entry name" value="Type_1_exporter"/>
</dbReference>
<keyword evidence="3" id="KW-0547">Nucleotide-binding</keyword>
<keyword evidence="6" id="KW-1133">Transmembrane helix</keyword>
<proteinExistence type="predicted"/>
<dbReference type="PROSITE" id="PS50929">
    <property type="entry name" value="ABC_TM1F"/>
    <property type="match status" value="1"/>
</dbReference>
<dbReference type="SMART" id="SM00382">
    <property type="entry name" value="AAA"/>
    <property type="match status" value="1"/>
</dbReference>
<keyword evidence="2" id="KW-0812">Transmembrane</keyword>
<dbReference type="InterPro" id="IPR005074">
    <property type="entry name" value="Peptidase_C39"/>
</dbReference>
<dbReference type="InterPro" id="IPR011527">
    <property type="entry name" value="ABC1_TM_dom"/>
</dbReference>
<keyword evidence="7" id="KW-0472">Membrane</keyword>
<dbReference type="Pfam" id="PF00005">
    <property type="entry name" value="ABC_tran"/>
    <property type="match status" value="1"/>
</dbReference>
<evidence type="ECO:0000256" key="5">
    <source>
        <dbReference type="ARBA" id="ARBA00022840"/>
    </source>
</evidence>
<dbReference type="CDD" id="cd02418">
    <property type="entry name" value="Peptidase_C39B"/>
    <property type="match status" value="1"/>
</dbReference>
<dbReference type="GO" id="GO:0016887">
    <property type="term" value="F:ATP hydrolysis activity"/>
    <property type="evidence" value="ECO:0007669"/>
    <property type="project" value="InterPro"/>
</dbReference>
<dbReference type="InterPro" id="IPR003439">
    <property type="entry name" value="ABC_transporter-like_ATP-bd"/>
</dbReference>
<dbReference type="InterPro" id="IPR036640">
    <property type="entry name" value="ABC1_TM_sf"/>
</dbReference>
<reference evidence="8 9" key="1">
    <citation type="submission" date="2019-10" db="EMBL/GenBank/DDBJ databases">
        <title>Genome Sequence and Assembly of iSURF_14.</title>
        <authorList>
            <person name="Wucher B.R."/>
            <person name="Ruoff K.L."/>
            <person name="Price C.E."/>
            <person name="Valls R.R."/>
            <person name="O'Toole G.A."/>
        </authorList>
    </citation>
    <scope>NUCLEOTIDE SEQUENCE [LARGE SCALE GENOMIC DNA]</scope>
    <source>
        <strain evidence="8 9">ANK132K_3B</strain>
    </source>
</reference>
<dbReference type="CDD" id="cd18570">
    <property type="entry name" value="ABC_6TM_PCAT1_LagD_like"/>
    <property type="match status" value="1"/>
</dbReference>
<accession>A0A174NZT0</accession>
<evidence type="ECO:0000256" key="7">
    <source>
        <dbReference type="ARBA" id="ARBA00023136"/>
    </source>
</evidence>
<evidence type="ECO:0000256" key="4">
    <source>
        <dbReference type="ARBA" id="ARBA00022801"/>
    </source>
</evidence>
<dbReference type="AlphaFoldDB" id="A0A174NZT0"/>
<dbReference type="Pfam" id="PF03412">
    <property type="entry name" value="Peptidase_C39"/>
    <property type="match status" value="1"/>
</dbReference>
<evidence type="ECO:0000256" key="2">
    <source>
        <dbReference type="ARBA" id="ARBA00022692"/>
    </source>
</evidence>
<dbReference type="EMBL" id="WCIF01000002">
    <property type="protein sequence ID" value="KAB5441414.1"/>
    <property type="molecule type" value="Genomic_DNA"/>
</dbReference>
<dbReference type="GO" id="GO:0005886">
    <property type="term" value="C:plasma membrane"/>
    <property type="evidence" value="ECO:0007669"/>
    <property type="project" value="UniProtKB-SubCell"/>
</dbReference>
<dbReference type="PROSITE" id="PS50990">
    <property type="entry name" value="PEPTIDASE_C39"/>
    <property type="match status" value="1"/>
</dbReference>
<dbReference type="PANTHER" id="PTHR43394:SF1">
    <property type="entry name" value="ATP-BINDING CASSETTE SUB-FAMILY B MEMBER 10, MITOCHONDRIAL"/>
    <property type="match status" value="1"/>
</dbReference>
<name>A0A174NZT0_PHOVU</name>
<evidence type="ECO:0000256" key="3">
    <source>
        <dbReference type="ARBA" id="ARBA00022741"/>
    </source>
</evidence>
<evidence type="ECO:0000256" key="6">
    <source>
        <dbReference type="ARBA" id="ARBA00022989"/>
    </source>
</evidence>
<dbReference type="Proteomes" id="UP000462885">
    <property type="component" value="Unassembled WGS sequence"/>
</dbReference>
<dbReference type="Gene3D" id="3.40.50.300">
    <property type="entry name" value="P-loop containing nucleotide triphosphate hydrolases"/>
    <property type="match status" value="1"/>
</dbReference>
<dbReference type="PANTHER" id="PTHR43394">
    <property type="entry name" value="ATP-DEPENDENT PERMEASE MDL1, MITOCHONDRIAL"/>
    <property type="match status" value="1"/>
</dbReference>
<dbReference type="InterPro" id="IPR003593">
    <property type="entry name" value="AAA+_ATPase"/>
</dbReference>
<gene>
    <name evidence="8" type="ORF">F9Z94_01895</name>
</gene>
<evidence type="ECO:0000313" key="8">
    <source>
        <dbReference type="EMBL" id="KAB5441414.1"/>
    </source>
</evidence>
<keyword evidence="4" id="KW-0378">Hydrolase</keyword>
<organism evidence="8 9">
    <name type="scientific">Phocaeicola vulgatus</name>
    <name type="common">Bacteroides vulgatus</name>
    <dbReference type="NCBI Taxonomy" id="821"/>
    <lineage>
        <taxon>Bacteria</taxon>
        <taxon>Pseudomonadati</taxon>
        <taxon>Bacteroidota</taxon>
        <taxon>Bacteroidia</taxon>
        <taxon>Bacteroidales</taxon>
        <taxon>Bacteroidaceae</taxon>
        <taxon>Phocaeicola</taxon>
    </lineage>
</organism>
<dbReference type="Gene3D" id="1.20.1560.10">
    <property type="entry name" value="ABC transporter type 1, transmembrane domain"/>
    <property type="match status" value="1"/>
</dbReference>
<dbReference type="GO" id="GO:0005524">
    <property type="term" value="F:ATP binding"/>
    <property type="evidence" value="ECO:0007669"/>
    <property type="project" value="UniProtKB-KW"/>
</dbReference>
<sequence>MVMRMKELNKTFVLQHDASDCGVACLLSIIRYYGGSTTLQYLRELSGTTKQGTTLLGLYQAAGQVGFDAKGCETDILSLKEHGSPVILHLVLDGKFEHYMVCYGFKDGYFIMGDPAKGIITYTAEELEQVWKSHACLTLVCTNNFILQKDIKAQKRAWLIHLLRDDYAILGVSILVGLLMSVLGMTTAVFSQKLIDVIIPDKDYKRLWLGLVLVSFLLLARLGLGTIRQYMLFLQSRDFNNRLIAFFYNHLLRLPKFFFDTRRIGELVARLNDTRRIQSVVSIIAGSIVIDFLVTIVTLSMLFYYSWPIALLLVISIPLFIWIVSIYNAPLVEAQRNVMMSYAHSESNFINTMQGIDTIKNFNRQHEFGALNQAIYGFFQNKVFDLGRLNIKLSVVYGIISIVLIVGAIGIGSFFVLSGRLKLGELMAAISLVASIAPAIVNLALVSVSLNEAKVAFNRMFEFVGIPSEKKEGDFSPGRVDSIQVKNISFRFPGRKRILDNISLAAFKDKMIFIIGESGCGKSTFCKIMERAYELETGEILLNGKDDLRGTAIEKWRENIGVVPQDVFIFNGTVMDNLLLSGVDTSPQYIIDVCSRYGVDKYIARLPQGYHTVVGEEGINLSGGQKQLIAFARVLVKNPSVLILDESTSAMDRDLEMFVMDLLSRLKRDKIILFISHRLHILKKYADYIYLIENGRVSHYGTHEEMMEGENMYADYWRAFM</sequence>
<dbReference type="InterPro" id="IPR027417">
    <property type="entry name" value="P-loop_NTPase"/>
</dbReference>
<comment type="subcellular location">
    <subcellularLocation>
        <location evidence="1">Cell membrane</location>
        <topology evidence="1">Multi-pass membrane protein</topology>
    </subcellularLocation>
</comment>
<dbReference type="GO" id="GO:0008233">
    <property type="term" value="F:peptidase activity"/>
    <property type="evidence" value="ECO:0007669"/>
    <property type="project" value="InterPro"/>
</dbReference>
<dbReference type="InterPro" id="IPR017871">
    <property type="entry name" value="ABC_transporter-like_CS"/>
</dbReference>
<dbReference type="PROSITE" id="PS50893">
    <property type="entry name" value="ABC_TRANSPORTER_2"/>
    <property type="match status" value="1"/>
</dbReference>
<evidence type="ECO:0000313" key="9">
    <source>
        <dbReference type="Proteomes" id="UP000462885"/>
    </source>
</evidence>
<dbReference type="GO" id="GO:0006508">
    <property type="term" value="P:proteolysis"/>
    <property type="evidence" value="ECO:0007669"/>
    <property type="project" value="InterPro"/>
</dbReference>